<dbReference type="Proteomes" id="UP000030408">
    <property type="component" value="Unassembled WGS sequence"/>
</dbReference>
<gene>
    <name evidence="1" type="ORF">CD33_14170</name>
</gene>
<accession>A0A0A3HX14</accession>
<evidence type="ECO:0000313" key="1">
    <source>
        <dbReference type="EMBL" id="KGR74898.1"/>
    </source>
</evidence>
<keyword evidence="2" id="KW-1185">Reference proteome</keyword>
<proteinExistence type="predicted"/>
<name>A0A0A3HX14_9BACL</name>
<dbReference type="RefSeq" id="WP_036201625.1">
    <property type="nucleotide sequence ID" value="NZ_AVCY01000003.1"/>
</dbReference>
<organism evidence="1 2">
    <name type="scientific">Ureibacillus sinduriensis BLB-1 = JCM 15800</name>
    <dbReference type="NCBI Taxonomy" id="1384057"/>
    <lineage>
        <taxon>Bacteria</taxon>
        <taxon>Bacillati</taxon>
        <taxon>Bacillota</taxon>
        <taxon>Bacilli</taxon>
        <taxon>Bacillales</taxon>
        <taxon>Caryophanaceae</taxon>
        <taxon>Ureibacillus</taxon>
    </lineage>
</organism>
<evidence type="ECO:0000313" key="2">
    <source>
        <dbReference type="Proteomes" id="UP000030408"/>
    </source>
</evidence>
<dbReference type="eggNOG" id="ENOG502Z7JU">
    <property type="taxonomic scope" value="Bacteria"/>
</dbReference>
<dbReference type="OrthoDB" id="9780018at2"/>
<dbReference type="InterPro" id="IPR006490">
    <property type="entry name" value="Maj_tail_phi13"/>
</dbReference>
<dbReference type="AlphaFoldDB" id="A0A0A3HX14"/>
<sequence>MKLDIQYFAENKVEYGLSNVHYATYTTGADGTITFDKPIPIPGAVSMTGDPVGEATKFFADNMVYYVAKSNQGYEATLSIATIPQQFAIDALGEELDEVDGVINEVADAQGKPFALLFQFEGDVKATRHIMYNCTANRPSLNGNTKTESTEITPNELTLTAAPIKIGDKTLVKTKTTSATTAAIYDSWFDTVYQKTNATP</sequence>
<comment type="caution">
    <text evidence="1">The sequence shown here is derived from an EMBL/GenBank/DDBJ whole genome shotgun (WGS) entry which is preliminary data.</text>
</comment>
<dbReference type="EMBL" id="JPVO01000053">
    <property type="protein sequence ID" value="KGR74898.1"/>
    <property type="molecule type" value="Genomic_DNA"/>
</dbReference>
<dbReference type="NCBIfam" id="TIGR01603">
    <property type="entry name" value="maj_tail_phi13"/>
    <property type="match status" value="1"/>
</dbReference>
<protein>
    <submittedName>
        <fullName evidence="1">Phage tail protein</fullName>
    </submittedName>
</protein>
<reference evidence="1 2" key="1">
    <citation type="submission" date="2014-02" db="EMBL/GenBank/DDBJ databases">
        <title>Draft genome sequence of Lysinibacillus sinduriensis JCM 15800.</title>
        <authorList>
            <person name="Zhang F."/>
            <person name="Wang G."/>
            <person name="Zhang L."/>
        </authorList>
    </citation>
    <scope>NUCLEOTIDE SEQUENCE [LARGE SCALE GENOMIC DNA]</scope>
    <source>
        <strain evidence="1 2">JCM 15800</strain>
    </source>
</reference>
<dbReference type="STRING" id="1384057.CD33_14170"/>